<sequence length="489" mass="54462">MEGCLHTERETLKGFDDSESENIDEDIEDLLPNDPFGMAISISLPNDPFGMGISISLPNDPFGMDINISLPNDPLGMDINLSLPKDPFGMEFTIGTGAASITGWIDDFGSRTRGFETHETSKAKMVDDDKLLAELNFVWSNSMEFESEVGDNKMVASVGSMLGNEDGSQHYMLGGNMEEFICFGHQRNWISGDATLEPNGQENDCSVNEGGAVADALFFALGYLGVRDLLSVERVCKSLRDAVQNDPLLWRNVHIDRPLNGKVTDDDLLRLTNRAQGTLRSLNLVECIKITDTGLKRLLERNPGLTKLSVPGCIRLNVEGLLHNLKFFKSVGIPSIEHLRIGGLFGITNQHFKEFKVLVGADKDKQSRPHKPRFYGAGQLYLSLDDERTIDVETCPRCQQVRQVYDCPTESCQGKLNDVQSCRGCTFCIARCINCGCCLNNSDYEETFCFDLLCLECWAQLLSCQERVTFSPKHTCLHPQASYRFVLYG</sequence>
<dbReference type="SUPFAM" id="SSF81383">
    <property type="entry name" value="F-box domain"/>
    <property type="match status" value="1"/>
</dbReference>
<dbReference type="EMBL" id="JBFOLJ010000002">
    <property type="protein sequence ID" value="KAL2552532.1"/>
    <property type="molecule type" value="Genomic_DNA"/>
</dbReference>
<dbReference type="PANTHER" id="PTHR13382">
    <property type="entry name" value="MITOCHONDRIAL ATP SYNTHASE COUPLING FACTOR B"/>
    <property type="match status" value="1"/>
</dbReference>
<feature type="domain" description="F-box" evidence="1">
    <location>
        <begin position="221"/>
        <end position="255"/>
    </location>
</feature>
<dbReference type="Pfam" id="PF12937">
    <property type="entry name" value="F-box-like"/>
    <property type="match status" value="1"/>
</dbReference>
<reference evidence="3" key="1">
    <citation type="submission" date="2024-07" db="EMBL/GenBank/DDBJ databases">
        <title>Two chromosome-level genome assemblies of Korean endemic species Abeliophyllum distichum and Forsythia ovata (Oleaceae).</title>
        <authorList>
            <person name="Jang H."/>
        </authorList>
    </citation>
    <scope>NUCLEOTIDE SEQUENCE [LARGE SCALE GENOMIC DNA]</scope>
</reference>
<dbReference type="InterPro" id="IPR050648">
    <property type="entry name" value="F-box_LRR-repeat"/>
</dbReference>
<comment type="caution">
    <text evidence="2">The sequence shown here is derived from an EMBL/GenBank/DDBJ whole genome shotgun (WGS) entry which is preliminary data.</text>
</comment>
<dbReference type="InterPro" id="IPR001810">
    <property type="entry name" value="F-box_dom"/>
</dbReference>
<accession>A0ABD1WS64</accession>
<dbReference type="InterPro" id="IPR036047">
    <property type="entry name" value="F-box-like_dom_sf"/>
</dbReference>
<evidence type="ECO:0000259" key="1">
    <source>
        <dbReference type="Pfam" id="PF12937"/>
    </source>
</evidence>
<evidence type="ECO:0000313" key="3">
    <source>
        <dbReference type="Proteomes" id="UP001604277"/>
    </source>
</evidence>
<dbReference type="Gene3D" id="1.20.1280.50">
    <property type="match status" value="1"/>
</dbReference>
<dbReference type="InterPro" id="IPR032675">
    <property type="entry name" value="LRR_dom_sf"/>
</dbReference>
<name>A0ABD1WS64_9LAMI</name>
<dbReference type="SUPFAM" id="SSF52047">
    <property type="entry name" value="RNI-like"/>
    <property type="match status" value="1"/>
</dbReference>
<gene>
    <name evidence="2" type="ORF">Fot_06151</name>
</gene>
<dbReference type="PANTHER" id="PTHR13382:SF20">
    <property type="entry name" value="F-BOX PROTEIN SKIP14-LIKE"/>
    <property type="match status" value="1"/>
</dbReference>
<organism evidence="2 3">
    <name type="scientific">Forsythia ovata</name>
    <dbReference type="NCBI Taxonomy" id="205694"/>
    <lineage>
        <taxon>Eukaryota</taxon>
        <taxon>Viridiplantae</taxon>
        <taxon>Streptophyta</taxon>
        <taxon>Embryophyta</taxon>
        <taxon>Tracheophyta</taxon>
        <taxon>Spermatophyta</taxon>
        <taxon>Magnoliopsida</taxon>
        <taxon>eudicotyledons</taxon>
        <taxon>Gunneridae</taxon>
        <taxon>Pentapetalae</taxon>
        <taxon>asterids</taxon>
        <taxon>lamiids</taxon>
        <taxon>Lamiales</taxon>
        <taxon>Oleaceae</taxon>
        <taxon>Forsythieae</taxon>
        <taxon>Forsythia</taxon>
    </lineage>
</organism>
<dbReference type="AlphaFoldDB" id="A0ABD1WS64"/>
<proteinExistence type="predicted"/>
<evidence type="ECO:0000313" key="2">
    <source>
        <dbReference type="EMBL" id="KAL2552532.1"/>
    </source>
</evidence>
<protein>
    <submittedName>
        <fullName evidence="2">F-box protein SKIP14</fullName>
    </submittedName>
</protein>
<keyword evidence="3" id="KW-1185">Reference proteome</keyword>
<dbReference type="Gene3D" id="3.80.10.10">
    <property type="entry name" value="Ribonuclease Inhibitor"/>
    <property type="match status" value="1"/>
</dbReference>
<dbReference type="Proteomes" id="UP001604277">
    <property type="component" value="Unassembled WGS sequence"/>
</dbReference>